<keyword evidence="3" id="KW-0158">Chromosome</keyword>
<keyword evidence="8" id="KW-0131">Cell cycle</keyword>
<sequence length="290" mass="32834">MSTNITPPLLLPEALGFSPQLLLDDIINIVNDTIAQGVNGMEDFLRQWADRRSEENRDWDSTEELEQGLAAFETLLEHHTDVALDFFEAWALKNIFSIPPDLPVVLPHQHGLDLTAKPERENELVDEISELRVQLEHQRRLKRLYKRAYRTSKQQRAHSERRFEQLSSILVPEKLDTLARLPSDLRTMYDSVSKLPPLDPALIATLPAAEPGKHEWETSKAGYTNWATVQLLARTKTDQGAQASSMVDQMIRKMSEVGDAGQLRKAVEITESVRTGVQDVDVTMDVSEDS</sequence>
<keyword evidence="4" id="KW-0132">Cell division</keyword>
<comment type="subcellular location">
    <subcellularLocation>
        <location evidence="1">Chromosome</location>
        <location evidence="1">Centromere</location>
        <location evidence="1">Kinetochore</location>
    </subcellularLocation>
</comment>
<evidence type="ECO:0000256" key="8">
    <source>
        <dbReference type="ARBA" id="ARBA00023306"/>
    </source>
</evidence>
<proteinExistence type="inferred from homology"/>
<dbReference type="GO" id="GO:0051301">
    <property type="term" value="P:cell division"/>
    <property type="evidence" value="ECO:0007669"/>
    <property type="project" value="UniProtKB-KW"/>
</dbReference>
<dbReference type="PANTHER" id="PTHR14527">
    <property type="entry name" value="PROTEIN MIS12 HOMOLOG"/>
    <property type="match status" value="1"/>
</dbReference>
<dbReference type="PANTHER" id="PTHR14527:SF2">
    <property type="entry name" value="PROTEIN MIS12 HOMOLOG"/>
    <property type="match status" value="1"/>
</dbReference>
<dbReference type="GO" id="GO:0000444">
    <property type="term" value="C:MIS12/MIND type complex"/>
    <property type="evidence" value="ECO:0007669"/>
    <property type="project" value="TreeGrafter"/>
</dbReference>
<evidence type="ECO:0000256" key="4">
    <source>
        <dbReference type="ARBA" id="ARBA00022618"/>
    </source>
</evidence>
<comment type="similarity">
    <text evidence="2">Belongs to the mis12 family.</text>
</comment>
<keyword evidence="5" id="KW-0498">Mitosis</keyword>
<comment type="caution">
    <text evidence="10">The sequence shown here is derived from an EMBL/GenBank/DDBJ whole genome shotgun (WGS) entry which is preliminary data.</text>
</comment>
<evidence type="ECO:0000256" key="2">
    <source>
        <dbReference type="ARBA" id="ARBA00008643"/>
    </source>
</evidence>
<evidence type="ECO:0000313" key="10">
    <source>
        <dbReference type="EMBL" id="KAF5384692.1"/>
    </source>
</evidence>
<protein>
    <recommendedName>
        <fullName evidence="12">Mis12-domain-containing protein</fullName>
    </recommendedName>
</protein>
<evidence type="ECO:0000256" key="1">
    <source>
        <dbReference type="ARBA" id="ARBA00004629"/>
    </source>
</evidence>
<dbReference type="InterPro" id="IPR008685">
    <property type="entry name" value="Centromere_Mis12"/>
</dbReference>
<dbReference type="EMBL" id="JAACJN010000041">
    <property type="protein sequence ID" value="KAF5384692.1"/>
    <property type="molecule type" value="Genomic_DNA"/>
</dbReference>
<dbReference type="AlphaFoldDB" id="A0A8H5HK24"/>
<keyword evidence="6" id="KW-0995">Kinetochore</keyword>
<evidence type="ECO:0000256" key="6">
    <source>
        <dbReference type="ARBA" id="ARBA00022838"/>
    </source>
</evidence>
<evidence type="ECO:0000256" key="9">
    <source>
        <dbReference type="ARBA" id="ARBA00023328"/>
    </source>
</evidence>
<gene>
    <name evidence="10" type="ORF">D9757_006241</name>
</gene>
<organism evidence="10 11">
    <name type="scientific">Collybiopsis confluens</name>
    <dbReference type="NCBI Taxonomy" id="2823264"/>
    <lineage>
        <taxon>Eukaryota</taxon>
        <taxon>Fungi</taxon>
        <taxon>Dikarya</taxon>
        <taxon>Basidiomycota</taxon>
        <taxon>Agaricomycotina</taxon>
        <taxon>Agaricomycetes</taxon>
        <taxon>Agaricomycetidae</taxon>
        <taxon>Agaricales</taxon>
        <taxon>Marasmiineae</taxon>
        <taxon>Omphalotaceae</taxon>
        <taxon>Collybiopsis</taxon>
    </lineage>
</organism>
<evidence type="ECO:0008006" key="12">
    <source>
        <dbReference type="Google" id="ProtNLM"/>
    </source>
</evidence>
<dbReference type="GO" id="GO:0000070">
    <property type="term" value="P:mitotic sister chromatid segregation"/>
    <property type="evidence" value="ECO:0007669"/>
    <property type="project" value="TreeGrafter"/>
</dbReference>
<accession>A0A8H5HK24</accession>
<evidence type="ECO:0000256" key="7">
    <source>
        <dbReference type="ARBA" id="ARBA00023054"/>
    </source>
</evidence>
<evidence type="ECO:0000256" key="3">
    <source>
        <dbReference type="ARBA" id="ARBA00022454"/>
    </source>
</evidence>
<keyword evidence="7" id="KW-0175">Coiled coil</keyword>
<keyword evidence="11" id="KW-1185">Reference proteome</keyword>
<keyword evidence="9" id="KW-0137">Centromere</keyword>
<evidence type="ECO:0000313" key="11">
    <source>
        <dbReference type="Proteomes" id="UP000518752"/>
    </source>
</evidence>
<dbReference type="OrthoDB" id="1884855at2759"/>
<dbReference type="Proteomes" id="UP000518752">
    <property type="component" value="Unassembled WGS sequence"/>
</dbReference>
<dbReference type="Pfam" id="PF05859">
    <property type="entry name" value="Mis12"/>
    <property type="match status" value="1"/>
</dbReference>
<dbReference type="GO" id="GO:0005634">
    <property type="term" value="C:nucleus"/>
    <property type="evidence" value="ECO:0007669"/>
    <property type="project" value="InterPro"/>
</dbReference>
<name>A0A8H5HK24_9AGAR</name>
<evidence type="ECO:0000256" key="5">
    <source>
        <dbReference type="ARBA" id="ARBA00022776"/>
    </source>
</evidence>
<reference evidence="10 11" key="1">
    <citation type="journal article" date="2020" name="ISME J.">
        <title>Uncovering the hidden diversity of litter-decomposition mechanisms in mushroom-forming fungi.</title>
        <authorList>
            <person name="Floudas D."/>
            <person name="Bentzer J."/>
            <person name="Ahren D."/>
            <person name="Johansson T."/>
            <person name="Persson P."/>
            <person name="Tunlid A."/>
        </authorList>
    </citation>
    <scope>NUCLEOTIDE SEQUENCE [LARGE SCALE GENOMIC DNA]</scope>
    <source>
        <strain evidence="10 11">CBS 406.79</strain>
    </source>
</reference>
<dbReference type="GO" id="GO:0051382">
    <property type="term" value="P:kinetochore assembly"/>
    <property type="evidence" value="ECO:0007669"/>
    <property type="project" value="TreeGrafter"/>
</dbReference>